<dbReference type="Pfam" id="PF12980">
    <property type="entry name" value="DUF3864"/>
    <property type="match status" value="1"/>
</dbReference>
<comment type="caution">
    <text evidence="4">The sequence shown here is derived from an EMBL/GenBank/DDBJ whole genome shotgun (WGS) entry which is preliminary data.</text>
</comment>
<keyword evidence="1" id="KW-0732">Signal</keyword>
<dbReference type="InterPro" id="IPR024335">
    <property type="entry name" value="DUF3864"/>
</dbReference>
<dbReference type="Gene3D" id="3.30.1120.110">
    <property type="match status" value="1"/>
</dbReference>
<evidence type="ECO:0000313" key="4">
    <source>
        <dbReference type="EMBL" id="PUZ23018.1"/>
    </source>
</evidence>
<keyword evidence="5" id="KW-1185">Reference proteome</keyword>
<evidence type="ECO:0000259" key="3">
    <source>
        <dbReference type="Pfam" id="PF12980"/>
    </source>
</evidence>
<reference evidence="4 5" key="1">
    <citation type="submission" date="2018-04" db="EMBL/GenBank/DDBJ databases">
        <title>Chitinophaga fuyangensis sp. nov., isolated from soil in a chemical factory.</title>
        <authorList>
            <person name="Chen K."/>
        </authorList>
    </citation>
    <scope>NUCLEOTIDE SEQUENCE [LARGE SCALE GENOMIC DNA]</scope>
    <source>
        <strain evidence="4 5">LY-1</strain>
    </source>
</reference>
<dbReference type="Gene3D" id="3.20.20.510">
    <property type="entry name" value="Uncharacterised protein PF12979, DUF3863"/>
    <property type="match status" value="1"/>
</dbReference>
<dbReference type="InterPro" id="IPR024334">
    <property type="entry name" value="DUF3863"/>
</dbReference>
<dbReference type="Proteomes" id="UP000244450">
    <property type="component" value="Unassembled WGS sequence"/>
</dbReference>
<evidence type="ECO:0000259" key="2">
    <source>
        <dbReference type="Pfam" id="PF12979"/>
    </source>
</evidence>
<name>A0A2T7BD40_9BACT</name>
<dbReference type="AlphaFoldDB" id="A0A2T7BD40"/>
<feature type="domain" description="DUF3863" evidence="2">
    <location>
        <begin position="32"/>
        <end position="367"/>
    </location>
</feature>
<dbReference type="Pfam" id="PF12979">
    <property type="entry name" value="DUF3863"/>
    <property type="match status" value="1"/>
</dbReference>
<evidence type="ECO:0000313" key="5">
    <source>
        <dbReference type="Proteomes" id="UP000244450"/>
    </source>
</evidence>
<feature type="chain" id="PRO_5015732058" evidence="1">
    <location>
        <begin position="22"/>
        <end position="450"/>
    </location>
</feature>
<gene>
    <name evidence="4" type="ORF">DCC81_21670</name>
</gene>
<accession>A0A2T7BD40</accession>
<feature type="domain" description="DUF3864" evidence="3">
    <location>
        <begin position="372"/>
        <end position="445"/>
    </location>
</feature>
<proteinExistence type="predicted"/>
<dbReference type="OrthoDB" id="1090079at2"/>
<feature type="signal peptide" evidence="1">
    <location>
        <begin position="1"/>
        <end position="21"/>
    </location>
</feature>
<sequence>MYKKIFDIILPLLILSAIAWAQTPGKAGSNALMGHRFLTFNTVIRVNQIEVSRDRNVGEDERALHTPEKVKAFRNAVAEGFPGGKMTWAFSWLALNDTSKNYREIRALVIGYHHTYGDEITFIPGAYFANAYNTTEQVNKDIHDALNIISRMVGNGYRPTSIVAGFLSSENQQYLAETENIHVCQGNIWSQFSIDNQDGDGSVAYPFYPSKEHFCKPAQDRSDFIDCVNLDGWSVDFLAGRRAGFAHGFNSRMGVGPIETIGRYGPDTGLKEMMHTTAIHFDEGFKLNGFGWVTNCWELSLPYNPAYLKRWLSQVRERWPDTRLITQGEFGLIWRKYYRRNTFNYRFVERGSGIGGSDADKEIRWFMNKDFRLALLRNNDDASSEKVIDFTDYDLPAHEPAEMTRKWSLLGDINQKQTRAQDKPVPLDSLSKHAQSLILRHYPYLFNSSK</sequence>
<protein>
    <submittedName>
        <fullName evidence="4">DUF3863 domain-containing protein</fullName>
    </submittedName>
</protein>
<organism evidence="4 5">
    <name type="scientific">Chitinophaga parva</name>
    <dbReference type="NCBI Taxonomy" id="2169414"/>
    <lineage>
        <taxon>Bacteria</taxon>
        <taxon>Pseudomonadati</taxon>
        <taxon>Bacteroidota</taxon>
        <taxon>Chitinophagia</taxon>
        <taxon>Chitinophagales</taxon>
        <taxon>Chitinophagaceae</taxon>
        <taxon>Chitinophaga</taxon>
    </lineage>
</organism>
<dbReference type="EMBL" id="QCYK01000003">
    <property type="protein sequence ID" value="PUZ23018.1"/>
    <property type="molecule type" value="Genomic_DNA"/>
</dbReference>
<evidence type="ECO:0000256" key="1">
    <source>
        <dbReference type="SAM" id="SignalP"/>
    </source>
</evidence>